<evidence type="ECO:0000313" key="3">
    <source>
        <dbReference type="Proteomes" id="UP000030693"/>
    </source>
</evidence>
<evidence type="ECO:0000313" key="2">
    <source>
        <dbReference type="EMBL" id="KCV67362.1"/>
    </source>
</evidence>
<dbReference type="EMBL" id="KB932231">
    <property type="protein sequence ID" value="KCV67362.1"/>
    <property type="molecule type" value="Genomic_DNA"/>
</dbReference>
<feature type="region of interest" description="Disordered" evidence="1">
    <location>
        <begin position="64"/>
        <end position="99"/>
    </location>
</feature>
<feature type="compositionally biased region" description="Gly residues" evidence="1">
    <location>
        <begin position="1"/>
        <end position="12"/>
    </location>
</feature>
<dbReference type="Proteomes" id="UP000030693">
    <property type="component" value="Unassembled WGS sequence"/>
</dbReference>
<dbReference type="RefSeq" id="XP_009498235.1">
    <property type="nucleotide sequence ID" value="XM_009499960.1"/>
</dbReference>
<sequence>MRGGTPGPGGGARPTPVTSGPRCRGSAHVPRPRRSSAWGLIRPSGIWPRRRCSSSRACARPPCGICPRRRAPPRPRLSAPGDPPPRRLPGPAAALATKSTPGAWWPIAWSGC</sequence>
<dbReference type="AlphaFoldDB" id="A0A058Z1G2"/>
<accession>A0A058Z1G2</accession>
<protein>
    <submittedName>
        <fullName evidence="2">Uncharacterized protein</fullName>
    </submittedName>
</protein>
<gene>
    <name evidence="2" type="ORF">H696_06214</name>
</gene>
<organism evidence="2">
    <name type="scientific">Fonticula alba</name>
    <name type="common">Slime mold</name>
    <dbReference type="NCBI Taxonomy" id="691883"/>
    <lineage>
        <taxon>Eukaryota</taxon>
        <taxon>Rotosphaerida</taxon>
        <taxon>Fonticulaceae</taxon>
        <taxon>Fonticula</taxon>
    </lineage>
</organism>
<reference evidence="2" key="1">
    <citation type="submission" date="2013-04" db="EMBL/GenBank/DDBJ databases">
        <title>The Genome Sequence of Fonticula alba ATCC 38817.</title>
        <authorList>
            <consortium name="The Broad Institute Genomics Platform"/>
            <person name="Russ C."/>
            <person name="Cuomo C."/>
            <person name="Burger G."/>
            <person name="Gray M.W."/>
            <person name="Holland P.W.H."/>
            <person name="King N."/>
            <person name="Lang F.B.F."/>
            <person name="Roger A.J."/>
            <person name="Ruiz-Trillo I."/>
            <person name="Brown M."/>
            <person name="Walker B."/>
            <person name="Young S."/>
            <person name="Zeng Q."/>
            <person name="Gargeya S."/>
            <person name="Fitzgerald M."/>
            <person name="Haas B."/>
            <person name="Abouelleil A."/>
            <person name="Allen A.W."/>
            <person name="Alvarado L."/>
            <person name="Arachchi H.M."/>
            <person name="Berlin A.M."/>
            <person name="Chapman S.B."/>
            <person name="Gainer-Dewar J."/>
            <person name="Goldberg J."/>
            <person name="Griggs A."/>
            <person name="Gujja S."/>
            <person name="Hansen M."/>
            <person name="Howarth C."/>
            <person name="Imamovic A."/>
            <person name="Ireland A."/>
            <person name="Larimer J."/>
            <person name="McCowan C."/>
            <person name="Murphy C."/>
            <person name="Pearson M."/>
            <person name="Poon T.W."/>
            <person name="Priest M."/>
            <person name="Roberts A."/>
            <person name="Saif S."/>
            <person name="Shea T."/>
            <person name="Sisk P."/>
            <person name="Sykes S."/>
            <person name="Wortman J."/>
            <person name="Nusbaum C."/>
            <person name="Birren B."/>
        </authorList>
    </citation>
    <scope>NUCLEOTIDE SEQUENCE [LARGE SCALE GENOMIC DNA]</scope>
    <source>
        <strain evidence="2">ATCC 38817</strain>
    </source>
</reference>
<name>A0A058Z1G2_FONAL</name>
<feature type="region of interest" description="Disordered" evidence="1">
    <location>
        <begin position="1"/>
        <end position="40"/>
    </location>
</feature>
<proteinExistence type="predicted"/>
<evidence type="ECO:0000256" key="1">
    <source>
        <dbReference type="SAM" id="MobiDB-lite"/>
    </source>
</evidence>
<keyword evidence="3" id="KW-1185">Reference proteome</keyword>
<dbReference type="GeneID" id="20530939"/>